<dbReference type="InterPro" id="IPR036390">
    <property type="entry name" value="WH_DNA-bd_sf"/>
</dbReference>
<dbReference type="HOGENOM" id="CLU_083287_27_3_0"/>
<accession>D1AHH2</accession>
<evidence type="ECO:0000313" key="6">
    <source>
        <dbReference type="Proteomes" id="UP000000845"/>
    </source>
</evidence>
<keyword evidence="6" id="KW-1185">Reference proteome</keyword>
<dbReference type="PRINTS" id="PR00598">
    <property type="entry name" value="HTHMARR"/>
</dbReference>
<dbReference type="KEGG" id="str:Sterm_1341"/>
<dbReference type="InterPro" id="IPR036388">
    <property type="entry name" value="WH-like_DNA-bd_sf"/>
</dbReference>
<dbReference type="SUPFAM" id="SSF46785">
    <property type="entry name" value="Winged helix' DNA-binding domain"/>
    <property type="match status" value="1"/>
</dbReference>
<reference evidence="6" key="1">
    <citation type="submission" date="2009-09" db="EMBL/GenBank/DDBJ databases">
        <title>The complete chromosome of Sebaldella termitidis ATCC 33386.</title>
        <authorList>
            <consortium name="US DOE Joint Genome Institute (JGI-PGF)"/>
            <person name="Lucas S."/>
            <person name="Copeland A."/>
            <person name="Lapidus A."/>
            <person name="Glavina del Rio T."/>
            <person name="Dalin E."/>
            <person name="Tice H."/>
            <person name="Bruce D."/>
            <person name="Goodwin L."/>
            <person name="Pitluck S."/>
            <person name="Kyrpides N."/>
            <person name="Mavromatis K."/>
            <person name="Ivanova N."/>
            <person name="Mikhailova N."/>
            <person name="Sims D."/>
            <person name="Meincke L."/>
            <person name="Brettin T."/>
            <person name="Detter J.C."/>
            <person name="Han C."/>
            <person name="Larimer F."/>
            <person name="Land M."/>
            <person name="Hauser L."/>
            <person name="Markowitz V."/>
            <person name="Cheng J.F."/>
            <person name="Hugenholtz P."/>
            <person name="Woyke T."/>
            <person name="Wu D."/>
            <person name="Eisen J.A."/>
        </authorList>
    </citation>
    <scope>NUCLEOTIDE SEQUENCE [LARGE SCALE GENOMIC DNA]</scope>
    <source>
        <strain evidence="6">ATCC 33386 / NCTC 11300</strain>
    </source>
</reference>
<proteinExistence type="predicted"/>
<evidence type="ECO:0000259" key="4">
    <source>
        <dbReference type="PROSITE" id="PS50995"/>
    </source>
</evidence>
<dbReference type="PANTHER" id="PTHR42756">
    <property type="entry name" value="TRANSCRIPTIONAL REGULATOR, MARR"/>
    <property type="match status" value="1"/>
</dbReference>
<dbReference type="GO" id="GO:0003700">
    <property type="term" value="F:DNA-binding transcription factor activity"/>
    <property type="evidence" value="ECO:0007669"/>
    <property type="project" value="InterPro"/>
</dbReference>
<evidence type="ECO:0000256" key="2">
    <source>
        <dbReference type="ARBA" id="ARBA00023125"/>
    </source>
</evidence>
<organism evidence="5 6">
    <name type="scientific">Sebaldella termitidis (strain ATCC 33386 / NCTC 11300)</name>
    <dbReference type="NCBI Taxonomy" id="526218"/>
    <lineage>
        <taxon>Bacteria</taxon>
        <taxon>Fusobacteriati</taxon>
        <taxon>Fusobacteriota</taxon>
        <taxon>Fusobacteriia</taxon>
        <taxon>Fusobacteriales</taxon>
        <taxon>Leptotrichiaceae</taxon>
        <taxon>Sebaldella</taxon>
    </lineage>
</organism>
<dbReference type="SMART" id="SM00347">
    <property type="entry name" value="HTH_MARR"/>
    <property type="match status" value="1"/>
</dbReference>
<evidence type="ECO:0000256" key="1">
    <source>
        <dbReference type="ARBA" id="ARBA00023015"/>
    </source>
</evidence>
<evidence type="ECO:0000313" key="5">
    <source>
        <dbReference type="EMBL" id="ACZ08206.1"/>
    </source>
</evidence>
<protein>
    <submittedName>
        <fullName evidence="5">Transcriptional regulator, TrmB</fullName>
    </submittedName>
</protein>
<evidence type="ECO:0000256" key="3">
    <source>
        <dbReference type="ARBA" id="ARBA00023163"/>
    </source>
</evidence>
<keyword evidence="1" id="KW-0805">Transcription regulation</keyword>
<dbReference type="Gene3D" id="1.10.10.10">
    <property type="entry name" value="Winged helix-like DNA-binding domain superfamily/Winged helix DNA-binding domain"/>
    <property type="match status" value="1"/>
</dbReference>
<dbReference type="Pfam" id="PF01047">
    <property type="entry name" value="MarR"/>
    <property type="match status" value="1"/>
</dbReference>
<dbReference type="EMBL" id="CP001739">
    <property type="protein sequence ID" value="ACZ08206.1"/>
    <property type="molecule type" value="Genomic_DNA"/>
</dbReference>
<dbReference type="eggNOG" id="COG1846">
    <property type="taxonomic scope" value="Bacteria"/>
</dbReference>
<dbReference type="AlphaFoldDB" id="D1AHH2"/>
<dbReference type="Proteomes" id="UP000000845">
    <property type="component" value="Chromosome"/>
</dbReference>
<dbReference type="STRING" id="526218.Sterm_1341"/>
<keyword evidence="2" id="KW-0238">DNA-binding</keyword>
<feature type="domain" description="HTH marR-type" evidence="4">
    <location>
        <begin position="1"/>
        <end position="147"/>
    </location>
</feature>
<dbReference type="PROSITE" id="PS50995">
    <property type="entry name" value="HTH_MARR_2"/>
    <property type="match status" value="1"/>
</dbReference>
<name>D1AHH2_SEBTE</name>
<keyword evidence="3" id="KW-0804">Transcription</keyword>
<sequence>MLIQEYTTGNSDIIGAFFSFLFTSQKFSGKMEGFLTKFNLTNTQLSILLLLHLNKDSFETPSSISKKLGLSTPTISNVLKTLHKKEYIQKQTSPENKKSSYITLDKNGINFLKDFIPYCKEKYEDFLSNFDAEELNYLKELSLKIFSNLDSF</sequence>
<dbReference type="GO" id="GO:0003677">
    <property type="term" value="F:DNA binding"/>
    <property type="evidence" value="ECO:0007669"/>
    <property type="project" value="UniProtKB-KW"/>
</dbReference>
<dbReference type="PANTHER" id="PTHR42756:SF1">
    <property type="entry name" value="TRANSCRIPTIONAL REPRESSOR OF EMRAB OPERON"/>
    <property type="match status" value="1"/>
</dbReference>
<reference evidence="5 6" key="2">
    <citation type="journal article" date="2010" name="Stand. Genomic Sci.">
        <title>Complete genome sequence of Sebaldella termitidis type strain (NCTC 11300).</title>
        <authorList>
            <person name="Harmon-Smith M."/>
            <person name="Celia L."/>
            <person name="Chertkov O."/>
            <person name="Lapidus A."/>
            <person name="Copeland A."/>
            <person name="Glavina Del Rio T."/>
            <person name="Nolan M."/>
            <person name="Lucas S."/>
            <person name="Tice H."/>
            <person name="Cheng J.F."/>
            <person name="Han C."/>
            <person name="Detter J.C."/>
            <person name="Bruce D."/>
            <person name="Goodwin L."/>
            <person name="Pitluck S."/>
            <person name="Pati A."/>
            <person name="Liolios K."/>
            <person name="Ivanova N."/>
            <person name="Mavromatis K."/>
            <person name="Mikhailova N."/>
            <person name="Chen A."/>
            <person name="Palaniappan K."/>
            <person name="Land M."/>
            <person name="Hauser L."/>
            <person name="Chang Y.J."/>
            <person name="Jeffries C.D."/>
            <person name="Brettin T."/>
            <person name="Goker M."/>
            <person name="Beck B."/>
            <person name="Bristow J."/>
            <person name="Eisen J.A."/>
            <person name="Markowitz V."/>
            <person name="Hugenholtz P."/>
            <person name="Kyrpides N.C."/>
            <person name="Klenk H.P."/>
            <person name="Chen F."/>
        </authorList>
    </citation>
    <scope>NUCLEOTIDE SEQUENCE [LARGE SCALE GENOMIC DNA]</scope>
    <source>
        <strain evidence="6">ATCC 33386 / NCTC 11300</strain>
    </source>
</reference>
<dbReference type="InterPro" id="IPR000835">
    <property type="entry name" value="HTH_MarR-typ"/>
</dbReference>
<gene>
    <name evidence="5" type="ordered locus">Sterm_1341</name>
</gene>